<evidence type="ECO:0000256" key="1">
    <source>
        <dbReference type="SAM" id="Phobius"/>
    </source>
</evidence>
<keyword evidence="1" id="KW-0472">Membrane</keyword>
<keyword evidence="1" id="KW-0812">Transmembrane</keyword>
<reference evidence="2" key="1">
    <citation type="submission" date="2015-10" db="EMBL/GenBank/DDBJ databases">
        <authorList>
            <person name="Gilbert D.G."/>
        </authorList>
    </citation>
    <scope>NUCLEOTIDE SEQUENCE</scope>
</reference>
<feature type="transmembrane region" description="Helical" evidence="1">
    <location>
        <begin position="7"/>
        <end position="28"/>
    </location>
</feature>
<dbReference type="HAMAP" id="MF_00386">
    <property type="entry name" value="UPF0161_YidD"/>
    <property type="match status" value="1"/>
</dbReference>
<dbReference type="EMBL" id="FAXC01000020">
    <property type="protein sequence ID" value="CUV08204.1"/>
    <property type="molecule type" value="Genomic_DNA"/>
</dbReference>
<dbReference type="AlphaFoldDB" id="A0A160VGT4"/>
<evidence type="ECO:0000313" key="2">
    <source>
        <dbReference type="EMBL" id="CUV08204.1"/>
    </source>
</evidence>
<dbReference type="SMART" id="SM01234">
    <property type="entry name" value="Haemolytic"/>
    <property type="match status" value="1"/>
</dbReference>
<keyword evidence="1" id="KW-1133">Transmembrane helix</keyword>
<proteinExistence type="inferred from homology"/>
<dbReference type="PANTHER" id="PTHR33383:SF1">
    <property type="entry name" value="MEMBRANE PROTEIN INSERTION EFFICIENCY FACTOR-RELATED"/>
    <property type="match status" value="1"/>
</dbReference>
<organism evidence="2">
    <name type="scientific">hydrothermal vent metagenome</name>
    <dbReference type="NCBI Taxonomy" id="652676"/>
    <lineage>
        <taxon>unclassified sequences</taxon>
        <taxon>metagenomes</taxon>
        <taxon>ecological metagenomes</taxon>
    </lineage>
</organism>
<sequence>MLEICRTIIIFILILPIKIYQIVISPLFPGSCRFDPTCSHYMIKALKIWGPFKGLWLGIKRISKCHPWGAFGYDPVPERED</sequence>
<dbReference type="InterPro" id="IPR002696">
    <property type="entry name" value="Membr_insert_effic_factor_YidD"/>
</dbReference>
<accession>A0A160VGT4</accession>
<dbReference type="Pfam" id="PF01809">
    <property type="entry name" value="YidD"/>
    <property type="match status" value="1"/>
</dbReference>
<gene>
    <name evidence="2" type="ORF">MGWOODY_Mmi1623</name>
</gene>
<name>A0A160VGT4_9ZZZZ</name>
<protein>
    <submittedName>
        <fullName evidence="2">Protein YidD</fullName>
    </submittedName>
</protein>
<dbReference type="PANTHER" id="PTHR33383">
    <property type="entry name" value="MEMBRANE PROTEIN INSERTION EFFICIENCY FACTOR-RELATED"/>
    <property type="match status" value="1"/>
</dbReference>
<dbReference type="NCBIfam" id="TIGR00278">
    <property type="entry name" value="membrane protein insertion efficiency factor YidD"/>
    <property type="match status" value="1"/>
</dbReference>